<evidence type="ECO:0000313" key="3">
    <source>
        <dbReference type="Proteomes" id="UP000054248"/>
    </source>
</evidence>
<name>A0A0C3LL26_9AGAM</name>
<feature type="compositionally biased region" description="Polar residues" evidence="1">
    <location>
        <begin position="188"/>
        <end position="205"/>
    </location>
</feature>
<dbReference type="HOGENOM" id="CLU_884453_0_0_1"/>
<dbReference type="AlphaFoldDB" id="A0A0C3LL26"/>
<feature type="non-terminal residue" evidence="2">
    <location>
        <position position="315"/>
    </location>
</feature>
<feature type="compositionally biased region" description="Low complexity" evidence="1">
    <location>
        <begin position="123"/>
        <end position="133"/>
    </location>
</feature>
<dbReference type="Proteomes" id="UP000054248">
    <property type="component" value="Unassembled WGS sequence"/>
</dbReference>
<keyword evidence="3" id="KW-1185">Reference proteome</keyword>
<feature type="region of interest" description="Disordered" evidence="1">
    <location>
        <begin position="289"/>
        <end position="315"/>
    </location>
</feature>
<accession>A0A0C3LL26</accession>
<feature type="region of interest" description="Disordered" evidence="1">
    <location>
        <begin position="107"/>
        <end position="133"/>
    </location>
</feature>
<proteinExistence type="predicted"/>
<reference evidence="3" key="2">
    <citation type="submission" date="2015-01" db="EMBL/GenBank/DDBJ databases">
        <title>Evolutionary Origins and Diversification of the Mycorrhizal Mutualists.</title>
        <authorList>
            <consortium name="DOE Joint Genome Institute"/>
            <consortium name="Mycorrhizal Genomics Consortium"/>
            <person name="Kohler A."/>
            <person name="Kuo A."/>
            <person name="Nagy L.G."/>
            <person name="Floudas D."/>
            <person name="Copeland A."/>
            <person name="Barry K.W."/>
            <person name="Cichocki N."/>
            <person name="Veneault-Fourrey C."/>
            <person name="LaButti K."/>
            <person name="Lindquist E.A."/>
            <person name="Lipzen A."/>
            <person name="Lundell T."/>
            <person name="Morin E."/>
            <person name="Murat C."/>
            <person name="Riley R."/>
            <person name="Ohm R."/>
            <person name="Sun H."/>
            <person name="Tunlid A."/>
            <person name="Henrissat B."/>
            <person name="Grigoriev I.V."/>
            <person name="Hibbett D.S."/>
            <person name="Martin F."/>
        </authorList>
    </citation>
    <scope>NUCLEOTIDE SEQUENCE [LARGE SCALE GENOMIC DNA]</scope>
    <source>
        <strain evidence="3">MUT 4182</strain>
    </source>
</reference>
<organism evidence="2 3">
    <name type="scientific">Tulasnella calospora MUT 4182</name>
    <dbReference type="NCBI Taxonomy" id="1051891"/>
    <lineage>
        <taxon>Eukaryota</taxon>
        <taxon>Fungi</taxon>
        <taxon>Dikarya</taxon>
        <taxon>Basidiomycota</taxon>
        <taxon>Agaricomycotina</taxon>
        <taxon>Agaricomycetes</taxon>
        <taxon>Cantharellales</taxon>
        <taxon>Tulasnellaceae</taxon>
        <taxon>Tulasnella</taxon>
    </lineage>
</organism>
<protein>
    <submittedName>
        <fullName evidence="2">Uncharacterized protein</fullName>
    </submittedName>
</protein>
<feature type="region of interest" description="Disordered" evidence="1">
    <location>
        <begin position="188"/>
        <end position="240"/>
    </location>
</feature>
<reference evidence="2 3" key="1">
    <citation type="submission" date="2014-04" db="EMBL/GenBank/DDBJ databases">
        <authorList>
            <consortium name="DOE Joint Genome Institute"/>
            <person name="Kuo A."/>
            <person name="Girlanda M."/>
            <person name="Perotto S."/>
            <person name="Kohler A."/>
            <person name="Nagy L.G."/>
            <person name="Floudas D."/>
            <person name="Copeland A."/>
            <person name="Barry K.W."/>
            <person name="Cichocki N."/>
            <person name="Veneault-Fourrey C."/>
            <person name="LaButti K."/>
            <person name="Lindquist E.A."/>
            <person name="Lipzen A."/>
            <person name="Lundell T."/>
            <person name="Morin E."/>
            <person name="Murat C."/>
            <person name="Sun H."/>
            <person name="Tunlid A."/>
            <person name="Henrissat B."/>
            <person name="Grigoriev I.V."/>
            <person name="Hibbett D.S."/>
            <person name="Martin F."/>
            <person name="Nordberg H.P."/>
            <person name="Cantor M.N."/>
            <person name="Hua S.X."/>
        </authorList>
    </citation>
    <scope>NUCLEOTIDE SEQUENCE [LARGE SCALE GENOMIC DNA]</scope>
    <source>
        <strain evidence="2 3">MUT 4182</strain>
    </source>
</reference>
<feature type="compositionally biased region" description="Polar residues" evidence="1">
    <location>
        <begin position="297"/>
        <end position="307"/>
    </location>
</feature>
<feature type="region of interest" description="Disordered" evidence="1">
    <location>
        <begin position="155"/>
        <end position="176"/>
    </location>
</feature>
<sequence>MSAIRAPPPTSATFLTSLESVDMKRFRSFLAYAHFRALKHDTPRLVVRRKSRRIKVQDDHTPVLEPIKEKPPLILETVVEDTGMLRIDVEGKSLELVRVGEGETSAAIPGGWNLTPPTPPLTPDASSSTASAAPPSPVFYASAFLYPSTADLLEPASPVDGDEAGEEDDVMAPGGSKKMYLIPSMASSQTLPRFPTSDSRSTLTAGPSVREDAQLLGRHAKPRSNEPSAKTPPFSARVVSMTPSSSQSRTISSVSFTGVPPVCIDGPSPSFLAEKLSTFKSRVRNRWASEGAIGDLNPSTPTPNHLNSYDILDDP</sequence>
<evidence type="ECO:0000256" key="1">
    <source>
        <dbReference type="SAM" id="MobiDB-lite"/>
    </source>
</evidence>
<feature type="compositionally biased region" description="Acidic residues" evidence="1">
    <location>
        <begin position="160"/>
        <end position="170"/>
    </location>
</feature>
<dbReference type="EMBL" id="KN823119">
    <property type="protein sequence ID" value="KIO22077.1"/>
    <property type="molecule type" value="Genomic_DNA"/>
</dbReference>
<gene>
    <name evidence="2" type="ORF">M407DRAFT_28353</name>
</gene>
<dbReference type="OrthoDB" id="3254290at2759"/>
<evidence type="ECO:0000313" key="2">
    <source>
        <dbReference type="EMBL" id="KIO22077.1"/>
    </source>
</evidence>